<dbReference type="SMART" id="SM01381">
    <property type="entry name" value="7TM_GPCR_Srsx"/>
    <property type="match status" value="1"/>
</dbReference>
<dbReference type="KEGG" id="lgi:LOTGIDRAFT_106319"/>
<keyword evidence="8" id="KW-0325">Glycoprotein</keyword>
<keyword evidence="4 11" id="KW-0297">G-protein coupled receptor</keyword>
<evidence type="ECO:0000256" key="10">
    <source>
        <dbReference type="ARBA" id="ARBA00025478"/>
    </source>
</evidence>
<keyword evidence="3 12" id="KW-1133">Transmembrane helix</keyword>
<dbReference type="InterPro" id="IPR017452">
    <property type="entry name" value="GPCR_Rhodpsn_7TM"/>
</dbReference>
<dbReference type="AlphaFoldDB" id="V3ZX71"/>
<protein>
    <recommendedName>
        <fullName evidence="13">G-protein coupled receptors family 1 profile domain-containing protein</fullName>
    </recommendedName>
</protein>
<keyword evidence="5 12" id="KW-0472">Membrane</keyword>
<evidence type="ECO:0000256" key="7">
    <source>
        <dbReference type="ARBA" id="ARBA00023170"/>
    </source>
</evidence>
<reference evidence="14 15" key="1">
    <citation type="journal article" date="2013" name="Nature">
        <title>Insights into bilaterian evolution from three spiralian genomes.</title>
        <authorList>
            <person name="Simakov O."/>
            <person name="Marletaz F."/>
            <person name="Cho S.J."/>
            <person name="Edsinger-Gonzales E."/>
            <person name="Havlak P."/>
            <person name="Hellsten U."/>
            <person name="Kuo D.H."/>
            <person name="Larsson T."/>
            <person name="Lv J."/>
            <person name="Arendt D."/>
            <person name="Savage R."/>
            <person name="Osoegawa K."/>
            <person name="de Jong P."/>
            <person name="Grimwood J."/>
            <person name="Chapman J.A."/>
            <person name="Shapiro H."/>
            <person name="Aerts A."/>
            <person name="Otillar R.P."/>
            <person name="Terry A.Y."/>
            <person name="Boore J.L."/>
            <person name="Grigoriev I.V."/>
            <person name="Lindberg D.R."/>
            <person name="Seaver E.C."/>
            <person name="Weisblat D.A."/>
            <person name="Putnam N.H."/>
            <person name="Rokhsar D.S."/>
        </authorList>
    </citation>
    <scope>NUCLEOTIDE SEQUENCE [LARGE SCALE GENOMIC DNA]</scope>
</reference>
<dbReference type="PANTHER" id="PTHR45695">
    <property type="entry name" value="LEUCOKININ RECEPTOR-RELATED"/>
    <property type="match status" value="1"/>
</dbReference>
<comment type="similarity">
    <text evidence="11">Belongs to the G-protein coupled receptor 1 family.</text>
</comment>
<evidence type="ECO:0000256" key="6">
    <source>
        <dbReference type="ARBA" id="ARBA00023157"/>
    </source>
</evidence>
<dbReference type="Proteomes" id="UP000030746">
    <property type="component" value="Unassembled WGS sequence"/>
</dbReference>
<dbReference type="PROSITE" id="PS00237">
    <property type="entry name" value="G_PROTEIN_RECEP_F1_1"/>
    <property type="match status" value="1"/>
</dbReference>
<dbReference type="FunFam" id="1.20.1070.10:FF:000291">
    <property type="entry name" value="Predicted protein"/>
    <property type="match status" value="1"/>
</dbReference>
<feature type="transmembrane region" description="Helical" evidence="12">
    <location>
        <begin position="80"/>
        <end position="98"/>
    </location>
</feature>
<accession>V3ZX71</accession>
<dbReference type="GO" id="GO:0008188">
    <property type="term" value="F:neuropeptide receptor activity"/>
    <property type="evidence" value="ECO:0007669"/>
    <property type="project" value="InterPro"/>
</dbReference>
<feature type="transmembrane region" description="Helical" evidence="12">
    <location>
        <begin position="6"/>
        <end position="28"/>
    </location>
</feature>
<keyword evidence="2 11" id="KW-0812">Transmembrane</keyword>
<organism evidence="14 15">
    <name type="scientific">Lottia gigantea</name>
    <name type="common">Giant owl limpet</name>
    <dbReference type="NCBI Taxonomy" id="225164"/>
    <lineage>
        <taxon>Eukaryota</taxon>
        <taxon>Metazoa</taxon>
        <taxon>Spiralia</taxon>
        <taxon>Lophotrochozoa</taxon>
        <taxon>Mollusca</taxon>
        <taxon>Gastropoda</taxon>
        <taxon>Patellogastropoda</taxon>
        <taxon>Lottioidea</taxon>
        <taxon>Lottiidae</taxon>
        <taxon>Lottia</taxon>
    </lineage>
</organism>
<keyword evidence="9 11" id="KW-0807">Transducer</keyword>
<dbReference type="InterPro" id="IPR000276">
    <property type="entry name" value="GPCR_Rhodpsn"/>
</dbReference>
<dbReference type="GO" id="GO:0005886">
    <property type="term" value="C:plasma membrane"/>
    <property type="evidence" value="ECO:0007669"/>
    <property type="project" value="TreeGrafter"/>
</dbReference>
<dbReference type="STRING" id="225164.V3ZX71"/>
<evidence type="ECO:0000256" key="11">
    <source>
        <dbReference type="RuleBase" id="RU000688"/>
    </source>
</evidence>
<feature type="transmembrane region" description="Helical" evidence="12">
    <location>
        <begin position="40"/>
        <end position="60"/>
    </location>
</feature>
<comment type="function">
    <text evidence="10">Receptor for NPAF (A-18-F-amide) and NPFF (F-8-F-amide) neuropeptides, also known as morphine-modulating peptides. Can also be activated by a variety of naturally occurring or synthetic FMRF-amide like ligands. This receptor mediates its action by association with G proteins that activate a phosphatidylinositol-calcium second messenger system.</text>
</comment>
<dbReference type="PROSITE" id="PS50262">
    <property type="entry name" value="G_PROTEIN_RECEP_F1_2"/>
    <property type="match status" value="1"/>
</dbReference>
<dbReference type="OMA" id="AIFLCCY"/>
<sequence>MIIIYSITYFIIFMCALVGNTMVVLIVIKTPNMRTVTNYFIANLAIGDILVAIFCIPITLLSNIFSGWPFGAFMCRATPYLQGVSVCASVNTLAAIAIDRYLAICHSPRWRTTTRTARVTVVTIWLFSCLLLLPWAIFYEEYEHRTSRQVLKMCHQLWPDFEAQRAYFMGAIFIGCYVLPLTVVLLCYIFIGLRVWNRHAPGVAKDNVTIRRSKIKVVKMLAVMVLLFTFSWMPLHVIFIKLYYDPPIDQASQHFIWNVAIPISQWLELSNSGINPIIYCFFSKNFRRGFKNVLTCFTSSTKRQRSRGFSSGVTKYMTIEYTNGNVTISFRKEQKEDSSSTV</sequence>
<dbReference type="GeneID" id="20230089"/>
<evidence type="ECO:0000256" key="12">
    <source>
        <dbReference type="SAM" id="Phobius"/>
    </source>
</evidence>
<evidence type="ECO:0000256" key="8">
    <source>
        <dbReference type="ARBA" id="ARBA00023180"/>
    </source>
</evidence>
<dbReference type="HOGENOM" id="CLU_009579_6_1_1"/>
<keyword evidence="15" id="KW-1185">Reference proteome</keyword>
<proteinExistence type="inferred from homology"/>
<dbReference type="CDD" id="cd14993">
    <property type="entry name" value="7tmA_CCKR-like"/>
    <property type="match status" value="1"/>
</dbReference>
<evidence type="ECO:0000313" key="15">
    <source>
        <dbReference type="Proteomes" id="UP000030746"/>
    </source>
</evidence>
<feature type="domain" description="G-protein coupled receptors family 1 profile" evidence="13">
    <location>
        <begin position="19"/>
        <end position="279"/>
    </location>
</feature>
<dbReference type="Pfam" id="PF00001">
    <property type="entry name" value="7tm_1"/>
    <property type="match status" value="1"/>
</dbReference>
<dbReference type="EMBL" id="KB202619">
    <property type="protein sequence ID" value="ESO88967.1"/>
    <property type="molecule type" value="Genomic_DNA"/>
</dbReference>
<keyword evidence="6" id="KW-1015">Disulfide bond</keyword>
<evidence type="ECO:0000256" key="1">
    <source>
        <dbReference type="ARBA" id="ARBA00004141"/>
    </source>
</evidence>
<evidence type="ECO:0000256" key="2">
    <source>
        <dbReference type="ARBA" id="ARBA00022692"/>
    </source>
</evidence>
<gene>
    <name evidence="14" type="ORF">LOTGIDRAFT_106319</name>
</gene>
<dbReference type="PANTHER" id="PTHR45695:SF9">
    <property type="entry name" value="LEUCOKININ RECEPTOR"/>
    <property type="match status" value="1"/>
</dbReference>
<evidence type="ECO:0000259" key="13">
    <source>
        <dbReference type="PROSITE" id="PS50262"/>
    </source>
</evidence>
<dbReference type="SUPFAM" id="SSF81321">
    <property type="entry name" value="Family A G protein-coupled receptor-like"/>
    <property type="match status" value="1"/>
</dbReference>
<dbReference type="InterPro" id="IPR005395">
    <property type="entry name" value="NPFF_rcpt"/>
</dbReference>
<keyword evidence="7 11" id="KW-0675">Receptor</keyword>
<comment type="subcellular location">
    <subcellularLocation>
        <location evidence="1">Membrane</location>
        <topology evidence="1">Multi-pass membrane protein</topology>
    </subcellularLocation>
</comment>
<dbReference type="Gene3D" id="1.20.1070.10">
    <property type="entry name" value="Rhodopsin 7-helix transmembrane proteins"/>
    <property type="match status" value="1"/>
</dbReference>
<dbReference type="RefSeq" id="XP_009060017.1">
    <property type="nucleotide sequence ID" value="XM_009061769.1"/>
</dbReference>
<feature type="transmembrane region" description="Helical" evidence="12">
    <location>
        <begin position="221"/>
        <end position="244"/>
    </location>
</feature>
<evidence type="ECO:0000256" key="9">
    <source>
        <dbReference type="ARBA" id="ARBA00023224"/>
    </source>
</evidence>
<dbReference type="PRINTS" id="PR00237">
    <property type="entry name" value="GPCRRHODOPSN"/>
</dbReference>
<evidence type="ECO:0000256" key="5">
    <source>
        <dbReference type="ARBA" id="ARBA00023136"/>
    </source>
</evidence>
<dbReference type="PRINTS" id="PR01570">
    <property type="entry name" value="NPFFRECEPTOR"/>
</dbReference>
<dbReference type="CTD" id="20230089"/>
<evidence type="ECO:0000313" key="14">
    <source>
        <dbReference type="EMBL" id="ESO88967.1"/>
    </source>
</evidence>
<evidence type="ECO:0000256" key="4">
    <source>
        <dbReference type="ARBA" id="ARBA00023040"/>
    </source>
</evidence>
<name>V3ZX71_LOTGI</name>
<feature type="transmembrane region" description="Helical" evidence="12">
    <location>
        <begin position="119"/>
        <end position="138"/>
    </location>
</feature>
<feature type="transmembrane region" description="Helical" evidence="12">
    <location>
        <begin position="166"/>
        <end position="191"/>
    </location>
</feature>
<dbReference type="OrthoDB" id="5975505at2759"/>
<evidence type="ECO:0000256" key="3">
    <source>
        <dbReference type="ARBA" id="ARBA00022989"/>
    </source>
</evidence>